<reference evidence="2 3" key="1">
    <citation type="submission" date="2016-06" db="EMBL/GenBank/DDBJ databases">
        <authorList>
            <person name="Kjaerup R.B."/>
            <person name="Dalgaard T.S."/>
            <person name="Juul-Madsen H.R."/>
        </authorList>
    </citation>
    <scope>NUCLEOTIDE SEQUENCE [LARGE SCALE GENOMIC DNA]</scope>
    <source>
        <strain evidence="2 3">DSM 43904</strain>
    </source>
</reference>
<keyword evidence="3" id="KW-1185">Reference proteome</keyword>
<accession>A0A1C5H6E6</accession>
<dbReference type="Proteomes" id="UP000198217">
    <property type="component" value="Chromosome I"/>
</dbReference>
<dbReference type="EMBL" id="LT607750">
    <property type="protein sequence ID" value="SCG41605.1"/>
    <property type="molecule type" value="Genomic_DNA"/>
</dbReference>
<gene>
    <name evidence="2" type="ORF">GA0070609_1053</name>
</gene>
<organism evidence="2 3">
    <name type="scientific">Micromonospora echinaurantiaca</name>
    <dbReference type="NCBI Taxonomy" id="47857"/>
    <lineage>
        <taxon>Bacteria</taxon>
        <taxon>Bacillati</taxon>
        <taxon>Actinomycetota</taxon>
        <taxon>Actinomycetes</taxon>
        <taxon>Micromonosporales</taxon>
        <taxon>Micromonosporaceae</taxon>
        <taxon>Micromonospora</taxon>
    </lineage>
</organism>
<proteinExistence type="predicted"/>
<evidence type="ECO:0000313" key="2">
    <source>
        <dbReference type="EMBL" id="SCG41605.1"/>
    </source>
</evidence>
<name>A0A1C5H6E6_9ACTN</name>
<dbReference type="AlphaFoldDB" id="A0A1C5H6E6"/>
<evidence type="ECO:0000256" key="1">
    <source>
        <dbReference type="SAM" id="MobiDB-lite"/>
    </source>
</evidence>
<sequence length="80" mass="8594">MGAGRVWTLPHTTPGRRTGGFVARRPGVVGGGRRSCLTGPGSRLPGTQVRPAEPHRPEPAPRNTAPGWLERAYEAIEHSF</sequence>
<evidence type="ECO:0000313" key="3">
    <source>
        <dbReference type="Proteomes" id="UP000198217"/>
    </source>
</evidence>
<protein>
    <submittedName>
        <fullName evidence="2">Uncharacterized protein</fullName>
    </submittedName>
</protein>
<feature type="region of interest" description="Disordered" evidence="1">
    <location>
        <begin position="1"/>
        <end position="67"/>
    </location>
</feature>